<sequence>MFTSTGQQLDTDFTQRLAACKDLSEMRMLQELMFQQSLAEQSQTRRSTPCESSILAKESYTPRFHKQSSNSKPPEKEPYIPRFCHRHEVHMTGRLENLRPKWRTESIPVYDGEETYARNKNLPTYLDGYTNTAKMAEVPMNSVGIKLDIDRVDNIKKALDTLKHSMELCFALHNVWTVEECHAYAELSLVGGVKVFITDLFKATDDKSKALKVQYLEKYGEQRNSCTLIEETFMTSPPLVIILIRELDVPGEIYERKTYPFEFSAVEMPYESYSGVNVRLRYVLKVTISRNYASNIVEYQDFVVIHFFPVLHFVRNYTPLPSINNSIKMEVGIEDCLHIEFEYNKSKYHLKDVIVGKIYFLLVRIKLKNMDLEIRRRESTGSGANTHVETETLAKFELMDGAPVRGESIPIRLFLSPYELTPTHRNINNKFSVKYYLNLVLVDEEDRRYFKQQEITMYRLLETP</sequence>
<dbReference type="Gene3D" id="2.60.40.640">
    <property type="match status" value="2"/>
</dbReference>
<organism evidence="3 4">
    <name type="scientific">Tetracentron sinense</name>
    <name type="common">Spur-leaf</name>
    <dbReference type="NCBI Taxonomy" id="13715"/>
    <lineage>
        <taxon>Eukaryota</taxon>
        <taxon>Viridiplantae</taxon>
        <taxon>Streptophyta</taxon>
        <taxon>Embryophyta</taxon>
        <taxon>Tracheophyta</taxon>
        <taxon>Spermatophyta</taxon>
        <taxon>Magnoliopsida</taxon>
        <taxon>Trochodendrales</taxon>
        <taxon>Trochodendraceae</taxon>
        <taxon>Tetracentron</taxon>
    </lineage>
</organism>
<accession>A0A834YH71</accession>
<evidence type="ECO:0000256" key="1">
    <source>
        <dbReference type="ARBA" id="ARBA00009100"/>
    </source>
</evidence>
<dbReference type="Proteomes" id="UP000655225">
    <property type="component" value="Unassembled WGS sequence"/>
</dbReference>
<evidence type="ECO:0000313" key="3">
    <source>
        <dbReference type="EMBL" id="KAF8379772.1"/>
    </source>
</evidence>
<dbReference type="OrthoDB" id="3821113at2759"/>
<reference evidence="3 4" key="1">
    <citation type="submission" date="2020-04" db="EMBL/GenBank/DDBJ databases">
        <title>Plant Genome Project.</title>
        <authorList>
            <person name="Zhang R.-G."/>
        </authorList>
    </citation>
    <scope>NUCLEOTIDE SEQUENCE [LARGE SCALE GENOMIC DNA]</scope>
    <source>
        <strain evidence="3">YNK0</strain>
        <tissue evidence="3">Leaf</tissue>
    </source>
</reference>
<protein>
    <submittedName>
        <fullName evidence="3">Uncharacterized protein</fullName>
    </submittedName>
</protein>
<dbReference type="InterPro" id="IPR014752">
    <property type="entry name" value="Arrestin-like_C"/>
</dbReference>
<name>A0A834YH71_TETSI</name>
<gene>
    <name evidence="3" type="ORF">HHK36_029221</name>
</gene>
<comment type="caution">
    <text evidence="3">The sequence shown here is derived from an EMBL/GenBank/DDBJ whole genome shotgun (WGS) entry which is preliminary data.</text>
</comment>
<dbReference type="GO" id="GO:0006886">
    <property type="term" value="P:intracellular protein transport"/>
    <property type="evidence" value="ECO:0007669"/>
    <property type="project" value="InterPro"/>
</dbReference>
<dbReference type="PANTHER" id="PTHR12233">
    <property type="entry name" value="VACUOLAR PROTEIN SORTING 26 RELATED"/>
    <property type="match status" value="1"/>
</dbReference>
<proteinExistence type="inferred from homology"/>
<comment type="similarity">
    <text evidence="1">Belongs to the VPS26 family.</text>
</comment>
<evidence type="ECO:0000256" key="2">
    <source>
        <dbReference type="SAM" id="MobiDB-lite"/>
    </source>
</evidence>
<feature type="compositionally biased region" description="Polar residues" evidence="2">
    <location>
        <begin position="38"/>
        <end position="51"/>
    </location>
</feature>
<dbReference type="InterPro" id="IPR028934">
    <property type="entry name" value="Vps26-related"/>
</dbReference>
<dbReference type="Pfam" id="PF03643">
    <property type="entry name" value="Vps26"/>
    <property type="match status" value="1"/>
</dbReference>
<dbReference type="EMBL" id="JABCRI010000022">
    <property type="protein sequence ID" value="KAF8379772.1"/>
    <property type="molecule type" value="Genomic_DNA"/>
</dbReference>
<dbReference type="AlphaFoldDB" id="A0A834YH71"/>
<feature type="region of interest" description="Disordered" evidence="2">
    <location>
        <begin position="38"/>
        <end position="78"/>
    </location>
</feature>
<dbReference type="FunFam" id="2.60.40.640:FF:000006">
    <property type="entry name" value="Vacuolar protein sorting-associated protein 26"/>
    <property type="match status" value="1"/>
</dbReference>
<evidence type="ECO:0000313" key="4">
    <source>
        <dbReference type="Proteomes" id="UP000655225"/>
    </source>
</evidence>
<keyword evidence="4" id="KW-1185">Reference proteome</keyword>